<dbReference type="EMBL" id="CP007201">
    <property type="protein sequence ID" value="AHJ13125.1"/>
    <property type="molecule type" value="Genomic_DNA"/>
</dbReference>
<dbReference type="AlphaFoldDB" id="A0AA86E008"/>
<dbReference type="RefSeq" id="WP_025344998.1">
    <property type="nucleotide sequence ID" value="NZ_CP007201.1"/>
</dbReference>
<feature type="signal peptide" evidence="1">
    <location>
        <begin position="1"/>
        <end position="21"/>
    </location>
</feature>
<feature type="chain" id="PRO_5041693236" description="Periplasmic protein" evidence="1">
    <location>
        <begin position="22"/>
        <end position="221"/>
    </location>
</feature>
<dbReference type="Proteomes" id="UP000019322">
    <property type="component" value="Chromosome"/>
</dbReference>
<accession>A0AA86E008</accession>
<organism evidence="2 3">
    <name type="scientific">Sulfurospirillum multivorans (strain DM 12446 / JCM 15788 / NBRC 109480)</name>
    <dbReference type="NCBI Taxonomy" id="1150621"/>
    <lineage>
        <taxon>Bacteria</taxon>
        <taxon>Pseudomonadati</taxon>
        <taxon>Campylobacterota</taxon>
        <taxon>Epsilonproteobacteria</taxon>
        <taxon>Campylobacterales</taxon>
        <taxon>Sulfurospirillaceae</taxon>
        <taxon>Sulfurospirillum</taxon>
    </lineage>
</organism>
<reference evidence="2 3" key="1">
    <citation type="journal article" date="2014" name="Environ. Microbiol.">
        <title>Insights into organohalide respiration and the versatile catabolism of Sulfurospirillum multivorans gained from comparative genomics and physiological studies.</title>
        <authorList>
            <person name="Goris T."/>
            <person name="Schubert T."/>
            <person name="Gadkari J."/>
            <person name="Wubet T."/>
            <person name="Tarkka M."/>
            <person name="Buscot F."/>
            <person name="Adrian L."/>
            <person name="Diekert G."/>
        </authorList>
    </citation>
    <scope>NUCLEOTIDE SEQUENCE [LARGE SCALE GENOMIC DNA]</scope>
    <source>
        <strain evidence="3">DM 12446 / JCM 15788 / NBRC 109480</strain>
    </source>
</reference>
<name>A0AA86E008_SULMK</name>
<sequence>MNEILKAMIFAVFLSATSMYASSAASIKITIADDLTKQKDDQNFKEAIKFYTGEKGFRIVEKEFPTCPYDACKLSNDRVEQIDQEDGSRKYKIKIHDWKSAKAYFDKSIQETNSSLSAEYSLFILLERMNYKDKYYDEYLMRDIKEALDIKTQAEYNNEIAKYLPMITENNSCRILYKSAEIYEKGYCNISANKDKAKELYGYAKKTCDPKNLYGVLLKNK</sequence>
<evidence type="ECO:0000313" key="3">
    <source>
        <dbReference type="Proteomes" id="UP000019322"/>
    </source>
</evidence>
<evidence type="ECO:0000256" key="1">
    <source>
        <dbReference type="SAM" id="SignalP"/>
    </source>
</evidence>
<evidence type="ECO:0000313" key="2">
    <source>
        <dbReference type="EMBL" id="AHJ13125.1"/>
    </source>
</evidence>
<proteinExistence type="predicted"/>
<dbReference type="KEGG" id="smul:SMUL_1870"/>
<gene>
    <name evidence="2" type="ORF">SMUL_1870</name>
</gene>
<keyword evidence="1" id="KW-0732">Signal</keyword>
<protein>
    <recommendedName>
        <fullName evidence="4">Periplasmic protein</fullName>
    </recommendedName>
</protein>
<evidence type="ECO:0008006" key="4">
    <source>
        <dbReference type="Google" id="ProtNLM"/>
    </source>
</evidence>